<gene>
    <name evidence="3" type="ORF">BLA29_010936</name>
</gene>
<reference evidence="3 4" key="1">
    <citation type="submission" date="2017-03" db="EMBL/GenBank/DDBJ databases">
        <title>Genome Survey of Euroglyphus maynei.</title>
        <authorList>
            <person name="Arlian L.G."/>
            <person name="Morgan M.S."/>
            <person name="Rider S.D."/>
        </authorList>
    </citation>
    <scope>NUCLEOTIDE SEQUENCE [LARGE SCALE GENOMIC DNA]</scope>
    <source>
        <strain evidence="3">Arlian Lab</strain>
        <tissue evidence="3">Whole body</tissue>
    </source>
</reference>
<dbReference type="Proteomes" id="UP000194236">
    <property type="component" value="Unassembled WGS sequence"/>
</dbReference>
<evidence type="ECO:0000313" key="3">
    <source>
        <dbReference type="EMBL" id="OTF70701.1"/>
    </source>
</evidence>
<dbReference type="PANTHER" id="PTHR22870:SF440">
    <property type="entry name" value="RETINITIS PIGMENTOSA GTPASE REGULATOR B-RELATED"/>
    <property type="match status" value="1"/>
</dbReference>
<feature type="repeat" description="RCC1" evidence="2">
    <location>
        <begin position="68"/>
        <end position="123"/>
    </location>
</feature>
<proteinExistence type="predicted"/>
<evidence type="ECO:0000313" key="4">
    <source>
        <dbReference type="Proteomes" id="UP000194236"/>
    </source>
</evidence>
<feature type="repeat" description="RCC1" evidence="2">
    <location>
        <begin position="124"/>
        <end position="175"/>
    </location>
</feature>
<keyword evidence="1" id="KW-0677">Repeat</keyword>
<dbReference type="EMBL" id="MUJZ01064410">
    <property type="protein sequence ID" value="OTF70701.1"/>
    <property type="molecule type" value="Genomic_DNA"/>
</dbReference>
<feature type="non-terminal residue" evidence="3">
    <location>
        <position position="175"/>
    </location>
</feature>
<protein>
    <submittedName>
        <fullName evidence="3">Uncharacterized protein</fullName>
    </submittedName>
</protein>
<dbReference type="AlphaFoldDB" id="A0A1Y3AQF7"/>
<organism evidence="3 4">
    <name type="scientific">Euroglyphus maynei</name>
    <name type="common">Mayne's house dust mite</name>
    <dbReference type="NCBI Taxonomy" id="6958"/>
    <lineage>
        <taxon>Eukaryota</taxon>
        <taxon>Metazoa</taxon>
        <taxon>Ecdysozoa</taxon>
        <taxon>Arthropoda</taxon>
        <taxon>Chelicerata</taxon>
        <taxon>Arachnida</taxon>
        <taxon>Acari</taxon>
        <taxon>Acariformes</taxon>
        <taxon>Sarcoptiformes</taxon>
        <taxon>Astigmata</taxon>
        <taxon>Psoroptidia</taxon>
        <taxon>Analgoidea</taxon>
        <taxon>Pyroglyphidae</taxon>
        <taxon>Pyroglyphinae</taxon>
        <taxon>Euroglyphus</taxon>
    </lineage>
</organism>
<dbReference type="Gene3D" id="2.130.10.30">
    <property type="entry name" value="Regulator of chromosome condensation 1/beta-lactamase-inhibitor protein II"/>
    <property type="match status" value="1"/>
</dbReference>
<evidence type="ECO:0000256" key="2">
    <source>
        <dbReference type="PROSITE-ProRule" id="PRU00235"/>
    </source>
</evidence>
<accession>A0A1Y3AQF7</accession>
<comment type="caution">
    <text evidence="3">The sequence shown here is derived from an EMBL/GenBank/DDBJ whole genome shotgun (WGS) entry which is preliminary data.</text>
</comment>
<keyword evidence="4" id="KW-1185">Reference proteome</keyword>
<feature type="repeat" description="RCC1" evidence="2">
    <location>
        <begin position="6"/>
        <end position="67"/>
    </location>
</feature>
<name>A0A1Y3AQF7_EURMA</name>
<dbReference type="InterPro" id="IPR000408">
    <property type="entry name" value="Reg_chr_condens"/>
</dbReference>
<dbReference type="OrthoDB" id="5981550at2759"/>
<dbReference type="SUPFAM" id="SSF50985">
    <property type="entry name" value="RCC1/BLIP-II"/>
    <property type="match status" value="1"/>
</dbReference>
<dbReference type="PANTHER" id="PTHR22870">
    <property type="entry name" value="REGULATOR OF CHROMOSOME CONDENSATION"/>
    <property type="match status" value="1"/>
</dbReference>
<evidence type="ECO:0000256" key="1">
    <source>
        <dbReference type="ARBA" id="ARBA00022737"/>
    </source>
</evidence>
<dbReference type="PRINTS" id="PR00633">
    <property type="entry name" value="RCCNDNSATION"/>
</dbReference>
<sequence length="175" mass="19297">MILTDNGIYGIGSSQFGQLGLGTQVLSTRYPTLLNFGQNTNTTTNDDDNKIWKIVCGSYHTLLLTNNGHLYSFGWSLHGQLGHGISIDDQYEPRLIRYFIDTVKVSIADVAAGYAHTAALTTTGDLYMFGQNCYGQLGTTAERENGCNNNKFFIPQKFTLLPGPIRMICCGPFHT</sequence>
<dbReference type="Pfam" id="PF13540">
    <property type="entry name" value="RCC1_2"/>
    <property type="match status" value="2"/>
</dbReference>
<dbReference type="InterPro" id="IPR051210">
    <property type="entry name" value="Ub_ligase/GEF_domain"/>
</dbReference>
<dbReference type="InterPro" id="IPR009091">
    <property type="entry name" value="RCC1/BLIP-II"/>
</dbReference>
<dbReference type="PROSITE" id="PS50012">
    <property type="entry name" value="RCC1_3"/>
    <property type="match status" value="3"/>
</dbReference>